<evidence type="ECO:0000313" key="2">
    <source>
        <dbReference type="EnsemblMetazoa" id="AMAM010466-PA"/>
    </source>
</evidence>
<protein>
    <submittedName>
        <fullName evidence="2">Uncharacterized protein</fullName>
    </submittedName>
</protein>
<proteinExistence type="predicted"/>
<evidence type="ECO:0000256" key="1">
    <source>
        <dbReference type="SAM" id="MobiDB-lite"/>
    </source>
</evidence>
<dbReference type="VEuPathDB" id="VectorBase:AMAM010466"/>
<sequence length="251" mass="28296">MKNIAYDPDSDYEQSIKCKKVKRKLLENDIEANLKIEQLQSKLLNAEDSSILLTSSRRKRNAGDMLYYWSSSSDEEEIGKEEKSNAKTGDRYRQCKPANNNNAPPGKKRGRKRKQPDSPKSIELIVDGTDNEEDIELKDETKVKNTIPVLQPMAGTTDTGSGKKLRTNTATANKKPAQTPKKKQLKQNDTEKSLQMQTVPVQTEEETGGTSSEHLQQHGWIMGDSHKKLVTMLAHAKGKNDSRKQTTNRKK</sequence>
<organism evidence="2 3">
    <name type="scientific">Anopheles maculatus</name>
    <dbReference type="NCBI Taxonomy" id="74869"/>
    <lineage>
        <taxon>Eukaryota</taxon>
        <taxon>Metazoa</taxon>
        <taxon>Ecdysozoa</taxon>
        <taxon>Arthropoda</taxon>
        <taxon>Hexapoda</taxon>
        <taxon>Insecta</taxon>
        <taxon>Pterygota</taxon>
        <taxon>Neoptera</taxon>
        <taxon>Endopterygota</taxon>
        <taxon>Diptera</taxon>
        <taxon>Nematocera</taxon>
        <taxon>Culicoidea</taxon>
        <taxon>Culicidae</taxon>
        <taxon>Anophelinae</taxon>
        <taxon>Anopheles</taxon>
        <taxon>Anopheles maculatus group</taxon>
    </lineage>
</organism>
<accession>A0A182SNU8</accession>
<name>A0A182SNU8_9DIPT</name>
<reference evidence="3" key="1">
    <citation type="submission" date="2013-09" db="EMBL/GenBank/DDBJ databases">
        <title>The Genome Sequence of Anopheles maculatus species B.</title>
        <authorList>
            <consortium name="The Broad Institute Genomics Platform"/>
            <person name="Neafsey D.E."/>
            <person name="Besansky N."/>
            <person name="Howell P."/>
            <person name="Walton C."/>
            <person name="Young S.K."/>
            <person name="Zeng Q."/>
            <person name="Gargeya S."/>
            <person name="Fitzgerald M."/>
            <person name="Haas B."/>
            <person name="Abouelleil A."/>
            <person name="Allen A.W."/>
            <person name="Alvarado L."/>
            <person name="Arachchi H.M."/>
            <person name="Berlin A.M."/>
            <person name="Chapman S.B."/>
            <person name="Gainer-Dewar J."/>
            <person name="Goldberg J."/>
            <person name="Griggs A."/>
            <person name="Gujja S."/>
            <person name="Hansen M."/>
            <person name="Howarth C."/>
            <person name="Imamovic A."/>
            <person name="Ireland A."/>
            <person name="Larimer J."/>
            <person name="McCowan C."/>
            <person name="Murphy C."/>
            <person name="Pearson M."/>
            <person name="Poon T.W."/>
            <person name="Priest M."/>
            <person name="Roberts A."/>
            <person name="Saif S."/>
            <person name="Shea T."/>
            <person name="Sisk P."/>
            <person name="Sykes S."/>
            <person name="Wortman J."/>
            <person name="Nusbaum C."/>
            <person name="Birren B."/>
        </authorList>
    </citation>
    <scope>NUCLEOTIDE SEQUENCE [LARGE SCALE GENOMIC DNA]</scope>
    <source>
        <strain evidence="3">maculatus3</strain>
    </source>
</reference>
<reference evidence="2" key="2">
    <citation type="submission" date="2020-05" db="UniProtKB">
        <authorList>
            <consortium name="EnsemblMetazoa"/>
        </authorList>
    </citation>
    <scope>IDENTIFICATION</scope>
    <source>
        <strain evidence="2">maculatus3</strain>
    </source>
</reference>
<evidence type="ECO:0000313" key="3">
    <source>
        <dbReference type="Proteomes" id="UP000075901"/>
    </source>
</evidence>
<dbReference type="EnsemblMetazoa" id="AMAM010466-RA">
    <property type="protein sequence ID" value="AMAM010466-PA"/>
    <property type="gene ID" value="AMAM010466"/>
</dbReference>
<feature type="region of interest" description="Disordered" evidence="1">
    <location>
        <begin position="70"/>
        <end position="219"/>
    </location>
</feature>
<keyword evidence="3" id="KW-1185">Reference proteome</keyword>
<dbReference type="Proteomes" id="UP000075901">
    <property type="component" value="Unassembled WGS sequence"/>
</dbReference>
<dbReference type="AlphaFoldDB" id="A0A182SNU8"/>
<feature type="compositionally biased region" description="Basic and acidic residues" evidence="1">
    <location>
        <begin position="80"/>
        <end position="93"/>
    </location>
</feature>